<dbReference type="InterPro" id="IPR011990">
    <property type="entry name" value="TPR-like_helical_dom_sf"/>
</dbReference>
<reference evidence="4" key="1">
    <citation type="submission" date="2025-08" db="UniProtKB">
        <authorList>
            <consortium name="Ensembl"/>
        </authorList>
    </citation>
    <scope>IDENTIFICATION</scope>
</reference>
<evidence type="ECO:0000256" key="2">
    <source>
        <dbReference type="ARBA" id="ARBA00022803"/>
    </source>
</evidence>
<dbReference type="Gene3D" id="1.25.40.10">
    <property type="entry name" value="Tetratricopeptide repeat domain"/>
    <property type="match status" value="1"/>
</dbReference>
<proteinExistence type="predicted"/>
<feature type="region of interest" description="Disordered" evidence="3">
    <location>
        <begin position="79"/>
        <end position="142"/>
    </location>
</feature>
<organism evidence="4 5">
    <name type="scientific">Anser cygnoides</name>
    <name type="common">Swan goose</name>
    <dbReference type="NCBI Taxonomy" id="8845"/>
    <lineage>
        <taxon>Eukaryota</taxon>
        <taxon>Metazoa</taxon>
        <taxon>Chordata</taxon>
        <taxon>Craniata</taxon>
        <taxon>Vertebrata</taxon>
        <taxon>Euteleostomi</taxon>
        <taxon>Archelosauria</taxon>
        <taxon>Archosauria</taxon>
        <taxon>Dinosauria</taxon>
        <taxon>Saurischia</taxon>
        <taxon>Theropoda</taxon>
        <taxon>Coelurosauria</taxon>
        <taxon>Aves</taxon>
        <taxon>Neognathae</taxon>
        <taxon>Galloanserae</taxon>
        <taxon>Anseriformes</taxon>
        <taxon>Anatidae</taxon>
        <taxon>Anserinae</taxon>
        <taxon>Anser</taxon>
    </lineage>
</organism>
<name>A0A8B9ENV8_ANSCY</name>
<evidence type="ECO:0000313" key="4">
    <source>
        <dbReference type="Ensembl" id="ENSACDP00005024592.1"/>
    </source>
</evidence>
<dbReference type="PANTHER" id="PTHR45883:SF2">
    <property type="entry name" value="HSC70-INTERACTING PROTEIN"/>
    <property type="match status" value="1"/>
</dbReference>
<reference evidence="4" key="2">
    <citation type="submission" date="2025-09" db="UniProtKB">
        <authorList>
            <consortium name="Ensembl"/>
        </authorList>
    </citation>
    <scope>IDENTIFICATION</scope>
</reference>
<protein>
    <submittedName>
        <fullName evidence="4">Uncharacterized protein</fullName>
    </submittedName>
</protein>
<dbReference type="GO" id="GO:0030544">
    <property type="term" value="F:Hsp70 protein binding"/>
    <property type="evidence" value="ECO:0007669"/>
    <property type="project" value="TreeGrafter"/>
</dbReference>
<keyword evidence="5" id="KW-1185">Reference proteome</keyword>
<feature type="compositionally biased region" description="Basic and acidic residues" evidence="3">
    <location>
        <begin position="100"/>
        <end position="122"/>
    </location>
</feature>
<dbReference type="AlphaFoldDB" id="A0A8B9ENV8"/>
<evidence type="ECO:0000256" key="1">
    <source>
        <dbReference type="ARBA" id="ARBA00022737"/>
    </source>
</evidence>
<keyword evidence="2" id="KW-0802">TPR repeat</keyword>
<dbReference type="Proteomes" id="UP000694521">
    <property type="component" value="Unplaced"/>
</dbReference>
<accession>A0A8B9ENV8</accession>
<evidence type="ECO:0000313" key="5">
    <source>
        <dbReference type="Proteomes" id="UP000694521"/>
    </source>
</evidence>
<dbReference type="SUPFAM" id="SSF48452">
    <property type="entry name" value="TPR-like"/>
    <property type="match status" value="1"/>
</dbReference>
<dbReference type="Ensembl" id="ENSACDT00005029387.1">
    <property type="protein sequence ID" value="ENSACDP00005024592.1"/>
    <property type="gene ID" value="ENSACDG00005017826.1"/>
</dbReference>
<dbReference type="PANTHER" id="PTHR45883">
    <property type="entry name" value="HSC70-INTERACTING PROTEIN"/>
    <property type="match status" value="1"/>
</dbReference>
<evidence type="ECO:0000256" key="3">
    <source>
        <dbReference type="SAM" id="MobiDB-lite"/>
    </source>
</evidence>
<sequence>MNSPEMGHRNLKVTSDMMKQPEDNNLRILFADAIGFDPQRAVLYVNQASVYLKLLKPIVAIRDHEKAIMVNPDAVEGEGRHSASWVAGTRLPETSNKHTSLKESQRKMTLKMMKEPAERCSKESPGASREISGAVCRKTRKL</sequence>
<keyword evidence="1" id="KW-0677">Repeat</keyword>